<evidence type="ECO:0000256" key="1">
    <source>
        <dbReference type="ARBA" id="ARBA00004651"/>
    </source>
</evidence>
<gene>
    <name evidence="8" type="ORF">SAMN05444420_102168</name>
</gene>
<feature type="domain" description="SSD" evidence="7">
    <location>
        <begin position="243"/>
        <end position="368"/>
    </location>
</feature>
<evidence type="ECO:0000256" key="2">
    <source>
        <dbReference type="ARBA" id="ARBA00022475"/>
    </source>
</evidence>
<feature type="transmembrane region" description="Helical" evidence="6">
    <location>
        <begin position="631"/>
        <end position="653"/>
    </location>
</feature>
<reference evidence="8 9" key="1">
    <citation type="submission" date="2016-10" db="EMBL/GenBank/DDBJ databases">
        <authorList>
            <person name="Varghese N."/>
            <person name="Submissions S."/>
        </authorList>
    </citation>
    <scope>NUCLEOTIDE SEQUENCE [LARGE SCALE GENOMIC DNA]</scope>
    <source>
        <strain evidence="8 9">DSM 11449</strain>
    </source>
</reference>
<dbReference type="InterPro" id="IPR004869">
    <property type="entry name" value="MMPL_dom"/>
</dbReference>
<keyword evidence="2" id="KW-1003">Cell membrane</keyword>
<feature type="transmembrane region" description="Helical" evidence="6">
    <location>
        <begin position="605"/>
        <end position="624"/>
    </location>
</feature>
<feature type="transmembrane region" description="Helical" evidence="6">
    <location>
        <begin position="659"/>
        <end position="679"/>
    </location>
</feature>
<feature type="transmembrane region" description="Helical" evidence="6">
    <location>
        <begin position="700"/>
        <end position="723"/>
    </location>
</feature>
<feature type="domain" description="SSD" evidence="7">
    <location>
        <begin position="657"/>
        <end position="757"/>
    </location>
</feature>
<proteinExistence type="predicted"/>
<dbReference type="Pfam" id="PF03176">
    <property type="entry name" value="MMPL"/>
    <property type="match status" value="2"/>
</dbReference>
<dbReference type="PANTHER" id="PTHR33406:SF12">
    <property type="entry name" value="BLR2997 PROTEIN"/>
    <property type="match status" value="1"/>
</dbReference>
<evidence type="ECO:0000256" key="5">
    <source>
        <dbReference type="ARBA" id="ARBA00023136"/>
    </source>
</evidence>
<dbReference type="InterPro" id="IPR050545">
    <property type="entry name" value="Mycobact_MmpL"/>
</dbReference>
<feature type="transmembrane region" description="Helical" evidence="6">
    <location>
        <begin position="269"/>
        <end position="290"/>
    </location>
</feature>
<keyword evidence="3 6" id="KW-0812">Transmembrane</keyword>
<protein>
    <recommendedName>
        <fullName evidence="7">SSD domain-containing protein</fullName>
    </recommendedName>
</protein>
<organism evidence="8 9">
    <name type="scientific">Capnocytophaga granulosa</name>
    <dbReference type="NCBI Taxonomy" id="45242"/>
    <lineage>
        <taxon>Bacteria</taxon>
        <taxon>Pseudomonadati</taxon>
        <taxon>Bacteroidota</taxon>
        <taxon>Flavobacteriia</taxon>
        <taxon>Flavobacteriales</taxon>
        <taxon>Flavobacteriaceae</taxon>
        <taxon>Capnocytophaga</taxon>
    </lineage>
</organism>
<evidence type="ECO:0000256" key="6">
    <source>
        <dbReference type="SAM" id="Phobius"/>
    </source>
</evidence>
<sequence>MARMVLRNRYVFLGVFLGITVLLAMQWKYIRMTYSEANMLPKDSPISKEYDKFLSIFGEEGNLIVIGVEADKITKAGGFNRWNMLARDLQKFPQVEGVLSLNTIKELCKDTIHERFATRNFFPEEVATQGELDSLFPKLFNQTPVYEGLLYNKDHTTLRMAVSLRKDIVNTAIRKDFILKDLKPLIEQCQTDLGVPIHVSGMPYIRTLSTEIITGEIGFFIVGALLATCLVLLFFFRSFRAMLISICTVLIGVMWAFGFLGLFRYEITILTAVIPPLVIVIGVPNCVFLINRYQQEIQKHGYKAMALQRVITKVGNVTLLTNLTTAAGFATFIITESSILKEFGIVSSISIMCLYVISLCLIPIIYSFMSSPKPRHLKHLSKQWIGGLLEGIERIVKKHRFATFSIAVALLVASIIGIYRIHISGSVIEDMPKGEKFYDDILYFEKKFGGIMPLEITINTGKKNGVMRPATLQSMAKLEEYLADIPEISQPISVVRLVKYARQAFYNGKAEYFDLPTAQERAFVLSYVKNSDGKADMLRSIVDSTGQIARITVFMKDIGTEKMHHIEEAIAKQTDKLFPTDQYKVRLTGKAYMFTKGTDYLVGNLIQSLLLTIAIIAVMMFYMFRSFKMVIISLIPNLLPLAITAAVMGYAGIPLKPSTILVFGIAFGISIDDTIHFLAKYRQELMVNQWKVKRSVYAALRETGISMFYTSVVLLFGFSIFTLSSFGGTKALGGLISTTLFFAMCSNLILLPSLLIALEKSIANKKTLIEPHIDVLGEDEDQEEEVKNESKNE</sequence>
<evidence type="ECO:0000313" key="8">
    <source>
        <dbReference type="EMBL" id="SDW42179.1"/>
    </source>
</evidence>
<comment type="caution">
    <text evidence="8">The sequence shown here is derived from an EMBL/GenBank/DDBJ whole genome shotgun (WGS) entry which is preliminary data.</text>
</comment>
<dbReference type="Gene3D" id="1.20.1640.10">
    <property type="entry name" value="Multidrug efflux transporter AcrB transmembrane domain"/>
    <property type="match status" value="2"/>
</dbReference>
<feature type="transmembrane region" description="Helical" evidence="6">
    <location>
        <begin position="243"/>
        <end position="263"/>
    </location>
</feature>
<keyword evidence="5 6" id="KW-0472">Membrane</keyword>
<dbReference type="PANTHER" id="PTHR33406">
    <property type="entry name" value="MEMBRANE PROTEIN MJ1562-RELATED"/>
    <property type="match status" value="1"/>
</dbReference>
<comment type="subcellular location">
    <subcellularLocation>
        <location evidence="1">Cell membrane</location>
        <topology evidence="1">Multi-pass membrane protein</topology>
    </subcellularLocation>
</comment>
<dbReference type="AlphaFoldDB" id="A0A1H2TG43"/>
<keyword evidence="9" id="KW-1185">Reference proteome</keyword>
<evidence type="ECO:0000259" key="7">
    <source>
        <dbReference type="PROSITE" id="PS50156"/>
    </source>
</evidence>
<feature type="transmembrane region" description="Helical" evidence="6">
    <location>
        <begin position="345"/>
        <end position="369"/>
    </location>
</feature>
<feature type="transmembrane region" description="Helical" evidence="6">
    <location>
        <begin position="217"/>
        <end position="236"/>
    </location>
</feature>
<keyword evidence="4 6" id="KW-1133">Transmembrane helix</keyword>
<accession>A0A1H2TG43</accession>
<dbReference type="EMBL" id="FNND01000002">
    <property type="protein sequence ID" value="SDW42179.1"/>
    <property type="molecule type" value="Genomic_DNA"/>
</dbReference>
<dbReference type="PROSITE" id="PS50156">
    <property type="entry name" value="SSD"/>
    <property type="match status" value="2"/>
</dbReference>
<dbReference type="GO" id="GO:0005886">
    <property type="term" value="C:plasma membrane"/>
    <property type="evidence" value="ECO:0007669"/>
    <property type="project" value="UniProtKB-SubCell"/>
</dbReference>
<feature type="transmembrane region" description="Helical" evidence="6">
    <location>
        <begin position="310"/>
        <end position="333"/>
    </location>
</feature>
<dbReference type="Proteomes" id="UP000182771">
    <property type="component" value="Unassembled WGS sequence"/>
</dbReference>
<evidence type="ECO:0000313" key="9">
    <source>
        <dbReference type="Proteomes" id="UP000182771"/>
    </source>
</evidence>
<feature type="transmembrane region" description="Helical" evidence="6">
    <location>
        <begin position="735"/>
        <end position="758"/>
    </location>
</feature>
<dbReference type="InterPro" id="IPR000731">
    <property type="entry name" value="SSD"/>
</dbReference>
<name>A0A1H2TG43_9FLAO</name>
<evidence type="ECO:0000256" key="4">
    <source>
        <dbReference type="ARBA" id="ARBA00022989"/>
    </source>
</evidence>
<evidence type="ECO:0000256" key="3">
    <source>
        <dbReference type="ARBA" id="ARBA00022692"/>
    </source>
</evidence>
<feature type="transmembrane region" description="Helical" evidence="6">
    <location>
        <begin position="401"/>
        <end position="421"/>
    </location>
</feature>
<dbReference type="SUPFAM" id="SSF82866">
    <property type="entry name" value="Multidrug efflux transporter AcrB transmembrane domain"/>
    <property type="match status" value="2"/>
</dbReference>